<dbReference type="EMBL" id="AP024702">
    <property type="protein sequence ID" value="BCX47910.1"/>
    <property type="molecule type" value="Genomic_DNA"/>
</dbReference>
<sequence>MPTEVALRPLPVSVTSDTHEWTEGDASDLTVIQKLAHSPDEAVRMIEENDRIHRRQLVYRNETASVAIQRAKAEGKTVDRLTLPALDGRELQFEVAHADLDPSGFSGSLAGRLVGQPDSMVILSFRGGREAFSVSSPSENLHLQADPREPGEIIVKSIDPATYVQGRCGNPDHDH</sequence>
<keyword evidence="2" id="KW-1185">Reference proteome</keyword>
<evidence type="ECO:0000313" key="1">
    <source>
        <dbReference type="EMBL" id="BCX47910.1"/>
    </source>
</evidence>
<gene>
    <name evidence="1" type="ORF">HAHE_18180</name>
</gene>
<evidence type="ECO:0000313" key="2">
    <source>
        <dbReference type="Proteomes" id="UP001374893"/>
    </source>
</evidence>
<accession>A0ABN6H2M1</accession>
<proteinExistence type="predicted"/>
<reference evidence="1 2" key="1">
    <citation type="submission" date="2021-06" db="EMBL/GenBank/DDBJ databases">
        <title>Complete genome of Haloferula helveola possessing various polysaccharide degrading enzymes.</title>
        <authorList>
            <person name="Takami H."/>
            <person name="Huang C."/>
            <person name="Hamasaki K."/>
        </authorList>
    </citation>
    <scope>NUCLEOTIDE SEQUENCE [LARGE SCALE GENOMIC DNA]</scope>
    <source>
        <strain evidence="1 2">CN-1</strain>
    </source>
</reference>
<protein>
    <submittedName>
        <fullName evidence="1">Uncharacterized protein</fullName>
    </submittedName>
</protein>
<dbReference type="Proteomes" id="UP001374893">
    <property type="component" value="Chromosome"/>
</dbReference>
<organism evidence="1 2">
    <name type="scientific">Haloferula helveola</name>
    <dbReference type="NCBI Taxonomy" id="490095"/>
    <lineage>
        <taxon>Bacteria</taxon>
        <taxon>Pseudomonadati</taxon>
        <taxon>Verrucomicrobiota</taxon>
        <taxon>Verrucomicrobiia</taxon>
        <taxon>Verrucomicrobiales</taxon>
        <taxon>Verrucomicrobiaceae</taxon>
        <taxon>Haloferula</taxon>
    </lineage>
</organism>
<name>A0ABN6H2M1_9BACT</name>